<reference evidence="1" key="1">
    <citation type="submission" date="2023-07" db="EMBL/GenBank/DDBJ databases">
        <title>Black Yeasts Isolated from many extreme environments.</title>
        <authorList>
            <person name="Coleine C."/>
            <person name="Stajich J.E."/>
            <person name="Selbmann L."/>
        </authorList>
    </citation>
    <scope>NUCLEOTIDE SEQUENCE</scope>
    <source>
        <strain evidence="1">CCFEE 5714</strain>
    </source>
</reference>
<evidence type="ECO:0000313" key="2">
    <source>
        <dbReference type="Proteomes" id="UP001281147"/>
    </source>
</evidence>
<comment type="caution">
    <text evidence="1">The sequence shown here is derived from an EMBL/GenBank/DDBJ whole genome shotgun (WGS) entry which is preliminary data.</text>
</comment>
<keyword evidence="2" id="KW-1185">Reference proteome</keyword>
<sequence>MEGFTLFEECSLRGKTPDYLLAVPNGELERQHQDLGKQVSGQLIRNPRKLQQEKDDREQERRYKEVEQRILSLNARQPTTDDRMIDSIFAPPRIRTNMPSMPHPAAFYKPTPPKPVFRHPPSPSPIFTPPAHTPAGFTRSGPPQPASIPPIPHRPRQYANLPSASPSANHYAASPPRMTPDSIASTFGKPGLPPRGPYVPAAPAVPALTPQAREPVWRRDMGQQRHVQALAEHEGQALGQDSTPAPSSPRETVCSASTPPSEATPRPTHLSQPAQSSIPGIPEDIQKLACAIRKIGNSRFFNKNPDMPQRKSLKEPPFREHFYASSGALRPTSPLWEYRGDERLFSKEAWEYLLGPEARHTWEVAEREA</sequence>
<gene>
    <name evidence="1" type="ORF">LTR37_007082</name>
</gene>
<dbReference type="EMBL" id="JAUTXU010000048">
    <property type="protein sequence ID" value="KAK3715594.1"/>
    <property type="molecule type" value="Genomic_DNA"/>
</dbReference>
<name>A0ACC3NEP1_9PEZI</name>
<organism evidence="1 2">
    <name type="scientific">Vermiconidia calcicola</name>
    <dbReference type="NCBI Taxonomy" id="1690605"/>
    <lineage>
        <taxon>Eukaryota</taxon>
        <taxon>Fungi</taxon>
        <taxon>Dikarya</taxon>
        <taxon>Ascomycota</taxon>
        <taxon>Pezizomycotina</taxon>
        <taxon>Dothideomycetes</taxon>
        <taxon>Dothideomycetidae</taxon>
        <taxon>Mycosphaerellales</taxon>
        <taxon>Extremaceae</taxon>
        <taxon>Vermiconidia</taxon>
    </lineage>
</organism>
<accession>A0ACC3NEP1</accession>
<evidence type="ECO:0000313" key="1">
    <source>
        <dbReference type="EMBL" id="KAK3715594.1"/>
    </source>
</evidence>
<protein>
    <submittedName>
        <fullName evidence="1">Uncharacterized protein</fullName>
    </submittedName>
</protein>
<proteinExistence type="predicted"/>
<dbReference type="Proteomes" id="UP001281147">
    <property type="component" value="Unassembled WGS sequence"/>
</dbReference>